<keyword evidence="1" id="KW-1133">Transmembrane helix</keyword>
<evidence type="ECO:0008006" key="4">
    <source>
        <dbReference type="Google" id="ProtNLM"/>
    </source>
</evidence>
<protein>
    <recommendedName>
        <fullName evidence="4">Glycerophosphoryl diester phosphodiesterase membrane domain-containing protein</fullName>
    </recommendedName>
</protein>
<sequence>MTPAPPGPGRRTARPEVARAAEQALLPLRPLTVGEVLDAAFAVVQRDVTTVLAPPLGLAVLLGVQVGGLWLLWHALAGTSDVLAWVVVVLLGLGGVVVGYLLAVWVAAVVSRVCLRTVLGEGFAPAGTPVTWRSSRRLLLPATGLGLLAVPLSAALGWVLSLVQLVVVPFALVEDPLWAGVGSVVAVALMAVLTCWLASYLVLAVPCYALEGATAPDWVGRPHRPTSVPAAFGRAVQLVGIRQALRATAVTAAGVGLVGLVGGLALVALVSATGIYGPVLGLDLDTVLFLVERPGTWYVLACGYLMTLVAALPFGAAFQTVLYLDLRMRSEGLDLALRFDCLDPPQPQGRP</sequence>
<comment type="caution">
    <text evidence="2">The sequence shown here is derived from an EMBL/GenBank/DDBJ whole genome shotgun (WGS) entry which is preliminary data.</text>
</comment>
<accession>A0A367YWZ1</accession>
<evidence type="ECO:0000313" key="2">
    <source>
        <dbReference type="EMBL" id="RCK69461.1"/>
    </source>
</evidence>
<proteinExistence type="predicted"/>
<keyword evidence="1" id="KW-0472">Membrane</keyword>
<dbReference type="Proteomes" id="UP000252770">
    <property type="component" value="Unassembled WGS sequence"/>
</dbReference>
<name>A0A367YWZ1_9ACTN</name>
<gene>
    <name evidence="2" type="ORF">DT076_11315</name>
</gene>
<organism evidence="2 3">
    <name type="scientific">Desertihabitans brevis</name>
    <dbReference type="NCBI Taxonomy" id="2268447"/>
    <lineage>
        <taxon>Bacteria</taxon>
        <taxon>Bacillati</taxon>
        <taxon>Actinomycetota</taxon>
        <taxon>Actinomycetes</taxon>
        <taxon>Propionibacteriales</taxon>
        <taxon>Propionibacteriaceae</taxon>
        <taxon>Desertihabitans</taxon>
    </lineage>
</organism>
<feature type="transmembrane region" description="Helical" evidence="1">
    <location>
        <begin position="82"/>
        <end position="110"/>
    </location>
</feature>
<feature type="transmembrane region" description="Helical" evidence="1">
    <location>
        <begin position="297"/>
        <end position="324"/>
    </location>
</feature>
<reference evidence="2 3" key="1">
    <citation type="submission" date="2018-07" db="EMBL/GenBank/DDBJ databases">
        <title>Desertimonas flava gen. nov. sp. nov.</title>
        <authorList>
            <person name="Liu S."/>
        </authorList>
    </citation>
    <scope>NUCLEOTIDE SEQUENCE [LARGE SCALE GENOMIC DNA]</scope>
    <source>
        <strain evidence="2 3">16Sb5-5</strain>
    </source>
</reference>
<keyword evidence="1" id="KW-0812">Transmembrane</keyword>
<feature type="transmembrane region" description="Helical" evidence="1">
    <location>
        <begin position="138"/>
        <end position="171"/>
    </location>
</feature>
<dbReference type="EMBL" id="QOUI01000006">
    <property type="protein sequence ID" value="RCK69461.1"/>
    <property type="molecule type" value="Genomic_DNA"/>
</dbReference>
<feature type="transmembrane region" description="Helical" evidence="1">
    <location>
        <begin position="56"/>
        <end position="76"/>
    </location>
</feature>
<feature type="transmembrane region" description="Helical" evidence="1">
    <location>
        <begin position="177"/>
        <end position="203"/>
    </location>
</feature>
<dbReference type="RefSeq" id="WP_114126779.1">
    <property type="nucleotide sequence ID" value="NZ_QOUI01000006.1"/>
</dbReference>
<evidence type="ECO:0000313" key="3">
    <source>
        <dbReference type="Proteomes" id="UP000252770"/>
    </source>
</evidence>
<evidence type="ECO:0000256" key="1">
    <source>
        <dbReference type="SAM" id="Phobius"/>
    </source>
</evidence>
<keyword evidence="3" id="KW-1185">Reference proteome</keyword>
<dbReference type="AlphaFoldDB" id="A0A367YWZ1"/>
<feature type="transmembrane region" description="Helical" evidence="1">
    <location>
        <begin position="252"/>
        <end position="277"/>
    </location>
</feature>